<dbReference type="InterPro" id="IPR001932">
    <property type="entry name" value="PPM-type_phosphatase-like_dom"/>
</dbReference>
<reference evidence="2 3" key="1">
    <citation type="submission" date="2018-03" db="EMBL/GenBank/DDBJ databases">
        <title>Adhaeribacter sp. HMF7605 Genome sequencing and assembly.</title>
        <authorList>
            <person name="Kang H."/>
            <person name="Kang J."/>
            <person name="Cha I."/>
            <person name="Kim H."/>
            <person name="Joh K."/>
        </authorList>
    </citation>
    <scope>NUCLEOTIDE SEQUENCE [LARGE SCALE GENOMIC DNA]</scope>
    <source>
        <strain evidence="2 3">HMF7605</strain>
    </source>
</reference>
<accession>A0A2T2YMA2</accession>
<dbReference type="SUPFAM" id="SSF81606">
    <property type="entry name" value="PP2C-like"/>
    <property type="match status" value="1"/>
</dbReference>
<dbReference type="EMBL" id="PYFT01000001">
    <property type="protein sequence ID" value="PSR56640.1"/>
    <property type="molecule type" value="Genomic_DNA"/>
</dbReference>
<evidence type="ECO:0000313" key="2">
    <source>
        <dbReference type="EMBL" id="PSR56640.1"/>
    </source>
</evidence>
<dbReference type="Gene3D" id="3.60.40.10">
    <property type="entry name" value="PPM-type phosphatase domain"/>
    <property type="match status" value="1"/>
</dbReference>
<dbReference type="RefSeq" id="WP_106932816.1">
    <property type="nucleotide sequence ID" value="NZ_PYFT01000001.1"/>
</dbReference>
<protein>
    <recommendedName>
        <fullName evidence="1">PPM-type phosphatase domain-containing protein</fullName>
    </recommendedName>
</protein>
<dbReference type="Pfam" id="PF13672">
    <property type="entry name" value="PP2C_2"/>
    <property type="match status" value="1"/>
</dbReference>
<dbReference type="OrthoDB" id="4923774at2"/>
<evidence type="ECO:0000259" key="1">
    <source>
        <dbReference type="Pfam" id="PF13672"/>
    </source>
</evidence>
<name>A0A2T2YMA2_9BACT</name>
<organism evidence="2 3">
    <name type="scientific">Adhaeribacter arboris</name>
    <dbReference type="NCBI Taxonomy" id="2072846"/>
    <lineage>
        <taxon>Bacteria</taxon>
        <taxon>Pseudomonadati</taxon>
        <taxon>Bacteroidota</taxon>
        <taxon>Cytophagia</taxon>
        <taxon>Cytophagales</taxon>
        <taxon>Hymenobacteraceae</taxon>
        <taxon>Adhaeribacter</taxon>
    </lineage>
</organism>
<dbReference type="AlphaFoldDB" id="A0A2T2YMA2"/>
<feature type="domain" description="PPM-type phosphatase" evidence="1">
    <location>
        <begin position="31"/>
        <end position="235"/>
    </location>
</feature>
<keyword evidence="3" id="KW-1185">Reference proteome</keyword>
<dbReference type="InterPro" id="IPR036457">
    <property type="entry name" value="PPM-type-like_dom_sf"/>
</dbReference>
<comment type="caution">
    <text evidence="2">The sequence shown here is derived from an EMBL/GenBank/DDBJ whole genome shotgun (WGS) entry which is preliminary data.</text>
</comment>
<proteinExistence type="predicted"/>
<dbReference type="Proteomes" id="UP000240357">
    <property type="component" value="Unassembled WGS sequence"/>
</dbReference>
<sequence length="265" mass="30217">MESRVMKLLELVNAHGDGKVMEDAGGYTKNFVWVLDGATGLQKHQYFSATSDAFWVVNNLNQFIALNSTKFESIIDLLKAASNSLKSKAYKDKIPLNILDYERPSYALAFAKVEKEKLKYVVLGDCYVIIKTKNKIRVITDENFLSNSIEKRIFTTSSQINQLDLLKTRRSTMNKVGGYLIGTIEGEAYEQVSEEEIPIFENAEILLCTDGFARAVNMYNLYSWKGIFNTPLNRVVEDIRNLEDMDNHTTKFKKSDDIFAIKVFV</sequence>
<gene>
    <name evidence="2" type="ORF">AHMF7605_25670</name>
</gene>
<evidence type="ECO:0000313" key="3">
    <source>
        <dbReference type="Proteomes" id="UP000240357"/>
    </source>
</evidence>